<dbReference type="Pfam" id="PF01276">
    <property type="entry name" value="OKR_DC_1"/>
    <property type="match status" value="1"/>
</dbReference>
<reference evidence="9" key="1">
    <citation type="submission" date="2024-03" db="EMBL/GenBank/DDBJ databases">
        <title>WGS assembly of Saponaria officinalis var. Norfolk2.</title>
        <authorList>
            <person name="Jenkins J."/>
            <person name="Shu S."/>
            <person name="Grimwood J."/>
            <person name="Barry K."/>
            <person name="Goodstein D."/>
            <person name="Schmutz J."/>
            <person name="Leebens-Mack J."/>
            <person name="Osbourn A."/>
        </authorList>
    </citation>
    <scope>NUCLEOTIDE SEQUENCE [LARGE SCALE GENOMIC DNA]</scope>
    <source>
        <strain evidence="9">JIC</strain>
    </source>
</reference>
<name>A0AAW1J864_SAPOF</name>
<dbReference type="SUPFAM" id="SSF55904">
    <property type="entry name" value="Ornithine decarboxylase C-terminal domain"/>
    <property type="match status" value="1"/>
</dbReference>
<keyword evidence="3" id="KW-0210">Decarboxylase</keyword>
<proteinExistence type="inferred from homology"/>
<dbReference type="SUPFAM" id="SSF53383">
    <property type="entry name" value="PLP-dependent transferases"/>
    <property type="match status" value="1"/>
</dbReference>
<dbReference type="PANTHER" id="PTHR43277">
    <property type="entry name" value="ARGININE DECARBOXYLASE"/>
    <property type="match status" value="1"/>
</dbReference>
<comment type="cofactor">
    <cofactor evidence="1">
        <name>pyridoxal 5'-phosphate</name>
        <dbReference type="ChEBI" id="CHEBI:597326"/>
    </cofactor>
</comment>
<evidence type="ECO:0000313" key="10">
    <source>
        <dbReference type="Proteomes" id="UP001443914"/>
    </source>
</evidence>
<evidence type="ECO:0000256" key="1">
    <source>
        <dbReference type="ARBA" id="ARBA00001933"/>
    </source>
</evidence>
<organism evidence="9 10">
    <name type="scientific">Saponaria officinalis</name>
    <name type="common">Common soapwort</name>
    <name type="synonym">Lychnis saponaria</name>
    <dbReference type="NCBI Taxonomy" id="3572"/>
    <lineage>
        <taxon>Eukaryota</taxon>
        <taxon>Viridiplantae</taxon>
        <taxon>Streptophyta</taxon>
        <taxon>Embryophyta</taxon>
        <taxon>Tracheophyta</taxon>
        <taxon>Spermatophyta</taxon>
        <taxon>Magnoliopsida</taxon>
        <taxon>eudicotyledons</taxon>
        <taxon>Gunneridae</taxon>
        <taxon>Pentapetalae</taxon>
        <taxon>Caryophyllales</taxon>
        <taxon>Caryophyllaceae</taxon>
        <taxon>Caryophylleae</taxon>
        <taxon>Saponaria</taxon>
    </lineage>
</organism>
<gene>
    <name evidence="9" type="ORF">RND81_08G182300</name>
</gene>
<dbReference type="AlphaFoldDB" id="A0AAW1J864"/>
<dbReference type="Pfam" id="PF03711">
    <property type="entry name" value="OKR_DC_1_C"/>
    <property type="match status" value="1"/>
</dbReference>
<keyword evidence="10" id="KW-1185">Reference proteome</keyword>
<evidence type="ECO:0008006" key="11">
    <source>
        <dbReference type="Google" id="ProtNLM"/>
    </source>
</evidence>
<feature type="region of interest" description="Disordered" evidence="6">
    <location>
        <begin position="42"/>
        <end position="73"/>
    </location>
</feature>
<evidence type="ECO:0000313" key="9">
    <source>
        <dbReference type="EMBL" id="KAK9699572.1"/>
    </source>
</evidence>
<evidence type="ECO:0000259" key="7">
    <source>
        <dbReference type="Pfam" id="PF01276"/>
    </source>
</evidence>
<dbReference type="InterPro" id="IPR015424">
    <property type="entry name" value="PyrdxlP-dep_Trfase"/>
</dbReference>
<comment type="caution">
    <text evidence="9">The sequence shown here is derived from an EMBL/GenBank/DDBJ whole genome shotgun (WGS) entry which is preliminary data.</text>
</comment>
<comment type="similarity">
    <text evidence="2">Belongs to the Orn/Lys/Arg decarboxylase class-I family.</text>
</comment>
<dbReference type="InterPro" id="IPR036633">
    <property type="entry name" value="Prn/Lys/Arg_de-COase_C_sf"/>
</dbReference>
<protein>
    <recommendedName>
        <fullName evidence="11">Arginine decarboxylase</fullName>
    </recommendedName>
</protein>
<feature type="domain" description="Orn/Lys/Arg decarboxylases family 1 pyridoxal-P attachment site" evidence="7">
    <location>
        <begin position="78"/>
        <end position="438"/>
    </location>
</feature>
<accession>A0AAW1J864</accession>
<sequence>MALLSSISSLPFYYVNSGVIVSTTNRTRLRVYASDHAMDSAILEPKTAKDEPKIEKPPSIPNNDSTTTTTSSKTITSPLVTALKSAVEQNPATFQFPGHNRGHSAPKSLSQIIGLNPYIFDVSELDDLSSPQGPLLEAQREAAELFGASETCFLVGGTTVGVIAAIMGTCRPGDTVILPRNCHISAISGLVLSGAVPKYIIPKYDFDWEAATSVSPSEVEKAITELESEGRKPAAVFITSPTYHGICSNVKEITNLCHSRGIPLIVDEAHGAHFGFHPNLPISALQQGADLVIQSTHKVLLSLSQSSMLHMSGDLVDRENVCTCLRTLQSTSPSFLLLASLDASNAQLRENPSAVFDNAINLAIEAKTRLKKIPGITVLDSPFLQEFRALDPLRVNVKVSELGLTGYKATEFLYQHHRILPVLPGSSSITFLFTPGTCRDHVNRLVSGFKHLSSSFLRHQQHRHETARAGAGVEPFVDINMKLTPREAFFARKRKVEMKNALGKICGELICPYPPGIPVMIPGEIVTEKAMEMLLQAKVDGARVSGAFDPLLSSMLICDV</sequence>
<dbReference type="Gene3D" id="3.90.100.10">
    <property type="entry name" value="Orn/Lys/Arg decarboxylase, C-terminal domain"/>
    <property type="match status" value="1"/>
</dbReference>
<evidence type="ECO:0000256" key="6">
    <source>
        <dbReference type="SAM" id="MobiDB-lite"/>
    </source>
</evidence>
<evidence type="ECO:0000259" key="8">
    <source>
        <dbReference type="Pfam" id="PF03711"/>
    </source>
</evidence>
<keyword evidence="5" id="KW-0456">Lyase</keyword>
<dbReference type="InterPro" id="IPR000310">
    <property type="entry name" value="Orn/Lys/Arg_deCO2ase_major_dom"/>
</dbReference>
<keyword evidence="4" id="KW-0663">Pyridoxal phosphate</keyword>
<dbReference type="GO" id="GO:0016831">
    <property type="term" value="F:carboxy-lyase activity"/>
    <property type="evidence" value="ECO:0007669"/>
    <property type="project" value="UniProtKB-KW"/>
</dbReference>
<evidence type="ECO:0000256" key="2">
    <source>
        <dbReference type="ARBA" id="ARBA00010671"/>
    </source>
</evidence>
<dbReference type="Proteomes" id="UP001443914">
    <property type="component" value="Unassembled WGS sequence"/>
</dbReference>
<dbReference type="EMBL" id="JBDFQZ010000008">
    <property type="protein sequence ID" value="KAK9699572.1"/>
    <property type="molecule type" value="Genomic_DNA"/>
</dbReference>
<evidence type="ECO:0000256" key="4">
    <source>
        <dbReference type="ARBA" id="ARBA00022898"/>
    </source>
</evidence>
<evidence type="ECO:0000256" key="5">
    <source>
        <dbReference type="ARBA" id="ARBA00023239"/>
    </source>
</evidence>
<dbReference type="PANTHER" id="PTHR43277:SF4">
    <property type="entry name" value="ARGININE DECARBOXYLASE"/>
    <property type="match status" value="1"/>
</dbReference>
<feature type="domain" description="Orn/Lys/Arg decarboxylase C-terminal" evidence="8">
    <location>
        <begin position="479"/>
        <end position="533"/>
    </location>
</feature>
<dbReference type="Gene3D" id="3.40.640.10">
    <property type="entry name" value="Type I PLP-dependent aspartate aminotransferase-like (Major domain)"/>
    <property type="match status" value="1"/>
</dbReference>
<dbReference type="InterPro" id="IPR015421">
    <property type="entry name" value="PyrdxlP-dep_Trfase_major"/>
</dbReference>
<dbReference type="InterPro" id="IPR008286">
    <property type="entry name" value="Prn/Lys/Arg_de-COase_C"/>
</dbReference>
<feature type="compositionally biased region" description="Basic and acidic residues" evidence="6">
    <location>
        <begin position="46"/>
        <end position="56"/>
    </location>
</feature>
<dbReference type="InterPro" id="IPR052357">
    <property type="entry name" value="Orn_Lys_Arg_decarboxylase-I"/>
</dbReference>
<evidence type="ECO:0000256" key="3">
    <source>
        <dbReference type="ARBA" id="ARBA00022793"/>
    </source>
</evidence>